<proteinExistence type="predicted"/>
<accession>A0A835M0L9</accession>
<keyword evidence="2" id="KW-1185">Reference proteome</keyword>
<organism evidence="1 2">
    <name type="scientific">Coptis chinensis</name>
    <dbReference type="NCBI Taxonomy" id="261450"/>
    <lineage>
        <taxon>Eukaryota</taxon>
        <taxon>Viridiplantae</taxon>
        <taxon>Streptophyta</taxon>
        <taxon>Embryophyta</taxon>
        <taxon>Tracheophyta</taxon>
        <taxon>Spermatophyta</taxon>
        <taxon>Magnoliopsida</taxon>
        <taxon>Ranunculales</taxon>
        <taxon>Ranunculaceae</taxon>
        <taxon>Coptidoideae</taxon>
        <taxon>Coptis</taxon>
    </lineage>
</organism>
<name>A0A835M0L9_9MAGN</name>
<dbReference type="InterPro" id="IPR040256">
    <property type="entry name" value="At4g02000-like"/>
</dbReference>
<dbReference type="OrthoDB" id="1305211at2759"/>
<dbReference type="Proteomes" id="UP000631114">
    <property type="component" value="Unassembled WGS sequence"/>
</dbReference>
<comment type="caution">
    <text evidence="1">The sequence shown here is derived from an EMBL/GenBank/DDBJ whole genome shotgun (WGS) entry which is preliminary data.</text>
</comment>
<sequence>MAGRVFMIRPWTEELEAQRRNMTTLPILVKIWDIPKQMWTKKGISFIASRIGKPHYWDEATRKKQRLNYAKVCIEYLWIPSTCSPCKKVGHKDTTCSSIKVPRTSALTNRNVNAMRNEGQVQPRQQHSTWVRRLATATTVTPINGRITETIPIVNEIPETVDQE</sequence>
<protein>
    <recommendedName>
        <fullName evidence="3">DUF4283 domain-containing protein</fullName>
    </recommendedName>
</protein>
<evidence type="ECO:0000313" key="1">
    <source>
        <dbReference type="EMBL" id="KAF9615233.1"/>
    </source>
</evidence>
<dbReference type="PANTHER" id="PTHR31286:SF180">
    <property type="entry name" value="OS10G0362600 PROTEIN"/>
    <property type="match status" value="1"/>
</dbReference>
<evidence type="ECO:0000313" key="2">
    <source>
        <dbReference type="Proteomes" id="UP000631114"/>
    </source>
</evidence>
<gene>
    <name evidence="1" type="ORF">IFM89_022495</name>
</gene>
<dbReference type="PANTHER" id="PTHR31286">
    <property type="entry name" value="GLYCINE-RICH CELL WALL STRUCTURAL PROTEIN 1.8-LIKE"/>
    <property type="match status" value="1"/>
</dbReference>
<dbReference type="AlphaFoldDB" id="A0A835M0L9"/>
<evidence type="ECO:0008006" key="3">
    <source>
        <dbReference type="Google" id="ProtNLM"/>
    </source>
</evidence>
<reference evidence="1 2" key="1">
    <citation type="submission" date="2020-10" db="EMBL/GenBank/DDBJ databases">
        <title>The Coptis chinensis genome and diversification of protoberbering-type alkaloids.</title>
        <authorList>
            <person name="Wang B."/>
            <person name="Shu S."/>
            <person name="Song C."/>
            <person name="Liu Y."/>
        </authorList>
    </citation>
    <scope>NUCLEOTIDE SEQUENCE [LARGE SCALE GENOMIC DNA]</scope>
    <source>
        <strain evidence="1">HL-2020</strain>
        <tissue evidence="1">Leaf</tissue>
    </source>
</reference>
<dbReference type="EMBL" id="JADFTS010000003">
    <property type="protein sequence ID" value="KAF9615233.1"/>
    <property type="molecule type" value="Genomic_DNA"/>
</dbReference>